<protein>
    <submittedName>
        <fullName evidence="5">Glutathione-dependent reductase</fullName>
    </submittedName>
</protein>
<name>A0A2J7TH05_METSI</name>
<dbReference type="InterPro" id="IPR036282">
    <property type="entry name" value="Glutathione-S-Trfase_C_sf"/>
</dbReference>
<feature type="site" description="Lowers pKa of active site Cys" evidence="3">
    <location>
        <position position="295"/>
    </location>
</feature>
<evidence type="ECO:0000256" key="1">
    <source>
        <dbReference type="PIRSR" id="PIRSR015753-1"/>
    </source>
</evidence>
<reference evidence="5 6" key="1">
    <citation type="submission" date="2017-10" db="EMBL/GenBank/DDBJ databases">
        <title>Genome announcement of Methylocella silvestris TVC from permafrost.</title>
        <authorList>
            <person name="Wang J."/>
            <person name="Geng K."/>
            <person name="Ul-Haque F."/>
            <person name="Crombie A.T."/>
            <person name="Street L.E."/>
            <person name="Wookey P.A."/>
            <person name="Murrell J.C."/>
            <person name="Pratscher J."/>
        </authorList>
    </citation>
    <scope>NUCLEOTIDE SEQUENCE [LARGE SCALE GENOMIC DNA]</scope>
    <source>
        <strain evidence="5 6">TVC</strain>
    </source>
</reference>
<dbReference type="SUPFAM" id="SSF47616">
    <property type="entry name" value="GST C-terminal domain-like"/>
    <property type="match status" value="1"/>
</dbReference>
<dbReference type="GO" id="GO:0005737">
    <property type="term" value="C:cytoplasm"/>
    <property type="evidence" value="ECO:0007669"/>
    <property type="project" value="TreeGrafter"/>
</dbReference>
<dbReference type="PANTHER" id="PTHR32419">
    <property type="entry name" value="GLUTATHIONYL-HYDROQUINONE REDUCTASE"/>
    <property type="match status" value="1"/>
</dbReference>
<dbReference type="Proteomes" id="UP000236286">
    <property type="component" value="Unassembled WGS sequence"/>
</dbReference>
<feature type="binding site" evidence="2">
    <location>
        <begin position="129"/>
        <end position="132"/>
    </location>
    <ligand>
        <name>glutathione</name>
        <dbReference type="ChEBI" id="CHEBI:57925"/>
    </ligand>
</feature>
<dbReference type="Pfam" id="PF13410">
    <property type="entry name" value="GST_C_2"/>
    <property type="match status" value="1"/>
</dbReference>
<dbReference type="SUPFAM" id="SSF52833">
    <property type="entry name" value="Thioredoxin-like"/>
    <property type="match status" value="1"/>
</dbReference>
<evidence type="ECO:0000256" key="2">
    <source>
        <dbReference type="PIRSR" id="PIRSR015753-2"/>
    </source>
</evidence>
<dbReference type="InterPro" id="IPR016639">
    <property type="entry name" value="GST_Omega/GSH"/>
</dbReference>
<evidence type="ECO:0000313" key="6">
    <source>
        <dbReference type="Proteomes" id="UP000236286"/>
    </source>
</evidence>
<sequence length="329" mass="37051">MGLLVDGVWRDQWYDTQSHGGRFERDAAKFRNWITPDGAPGPSGRGGFKAEAGRYHLYAAYFCPWAHRTLIFRELKGLAPLIDVSIVNWLMRENGITFAPADGVIGDPLFGARYLYEIYQAADPAYSGRVTVPTLWDKETKAIVSTESSEIIRMFNSAFDGVGAAAGDYYPTESREEIDALNARIYPTVNNGVYRAGFATTQTAYEEAIGPLFETLDYLEALLDERRYLCGERMTEADIRLLTTLLRFDIVYVGHFKCNVRRIADYPNLWGYVRDLYQTGTIAKTFRPDHIKGHYYQSHLQINPTGIVPLGPHIDFDAPHDRARLGGAG</sequence>
<dbReference type="GO" id="GO:0004364">
    <property type="term" value="F:glutathione transferase activity"/>
    <property type="evidence" value="ECO:0007669"/>
    <property type="project" value="InterPro"/>
</dbReference>
<dbReference type="PROSITE" id="PS50405">
    <property type="entry name" value="GST_CTER"/>
    <property type="match status" value="1"/>
</dbReference>
<dbReference type="InterPro" id="IPR040079">
    <property type="entry name" value="Glutathione_S-Trfase"/>
</dbReference>
<dbReference type="FunFam" id="3.40.30.10:FF:000058">
    <property type="entry name" value="Glutathione S-transferase, omega"/>
    <property type="match status" value="1"/>
</dbReference>
<dbReference type="InterPro" id="IPR004045">
    <property type="entry name" value="Glutathione_S-Trfase_N"/>
</dbReference>
<evidence type="ECO:0000259" key="4">
    <source>
        <dbReference type="PROSITE" id="PS50405"/>
    </source>
</evidence>
<dbReference type="Pfam" id="PF13409">
    <property type="entry name" value="GST_N_2"/>
    <property type="match status" value="1"/>
</dbReference>
<dbReference type="EMBL" id="PDZR01000010">
    <property type="protein sequence ID" value="PNG26039.1"/>
    <property type="molecule type" value="Genomic_DNA"/>
</dbReference>
<dbReference type="InterPro" id="IPR047047">
    <property type="entry name" value="GST_Omega-like_C"/>
</dbReference>
<dbReference type="PANTHER" id="PTHR32419:SF6">
    <property type="entry name" value="GLUTATHIONE S-TRANSFERASE OMEGA-LIKE 1-RELATED"/>
    <property type="match status" value="1"/>
</dbReference>
<evidence type="ECO:0000256" key="3">
    <source>
        <dbReference type="PIRSR" id="PIRSR015753-3"/>
    </source>
</evidence>
<proteinExistence type="predicted"/>
<feature type="active site" description="Nucleophile" evidence="1">
    <location>
        <position position="63"/>
    </location>
</feature>
<dbReference type="InterPro" id="IPR036249">
    <property type="entry name" value="Thioredoxin-like_sf"/>
</dbReference>
<dbReference type="SFLD" id="SFLDG01206">
    <property type="entry name" value="Xi.1"/>
    <property type="match status" value="1"/>
</dbReference>
<dbReference type="InterPro" id="IPR010987">
    <property type="entry name" value="Glutathione-S-Trfase_C-like"/>
</dbReference>
<dbReference type="OrthoDB" id="9769158at2"/>
<feature type="active site" description="Proton donor/acceptor" evidence="1">
    <location>
        <position position="194"/>
    </location>
</feature>
<feature type="binding site" evidence="2">
    <location>
        <begin position="147"/>
        <end position="148"/>
    </location>
    <ligand>
        <name>glutathione</name>
        <dbReference type="ChEBI" id="CHEBI:57925"/>
    </ligand>
</feature>
<dbReference type="CDD" id="cd03190">
    <property type="entry name" value="GST_C_Omega_like"/>
    <property type="match status" value="1"/>
</dbReference>
<dbReference type="Gene3D" id="1.20.1050.10">
    <property type="match status" value="1"/>
</dbReference>
<gene>
    <name evidence="5" type="ORF">CR492_10625</name>
</gene>
<accession>A0A2J7TH05</accession>
<dbReference type="Gene3D" id="3.40.30.10">
    <property type="entry name" value="Glutaredoxin"/>
    <property type="match status" value="1"/>
</dbReference>
<comment type="caution">
    <text evidence="5">The sequence shown here is derived from an EMBL/GenBank/DDBJ whole genome shotgun (WGS) entry which is preliminary data.</text>
</comment>
<dbReference type="SFLD" id="SFLDG01148">
    <property type="entry name" value="Xi_(cytGST)"/>
    <property type="match status" value="1"/>
</dbReference>
<dbReference type="SFLD" id="SFLDS00019">
    <property type="entry name" value="Glutathione_Transferase_(cytos"/>
    <property type="match status" value="1"/>
</dbReference>
<evidence type="ECO:0000313" key="5">
    <source>
        <dbReference type="EMBL" id="PNG26039.1"/>
    </source>
</evidence>
<feature type="domain" description="GST C-terminal" evidence="4">
    <location>
        <begin position="171"/>
        <end position="295"/>
    </location>
</feature>
<feature type="site" description="Lowers pKa of active site Cys" evidence="3">
    <location>
        <position position="252"/>
    </location>
</feature>
<dbReference type="PIRSF" id="PIRSF015753">
    <property type="entry name" value="GST"/>
    <property type="match status" value="1"/>
</dbReference>
<organism evidence="5 6">
    <name type="scientific">Methylocella silvestris</name>
    <dbReference type="NCBI Taxonomy" id="199596"/>
    <lineage>
        <taxon>Bacteria</taxon>
        <taxon>Pseudomonadati</taxon>
        <taxon>Pseudomonadota</taxon>
        <taxon>Alphaproteobacteria</taxon>
        <taxon>Hyphomicrobiales</taxon>
        <taxon>Beijerinckiaceae</taxon>
        <taxon>Methylocella</taxon>
    </lineage>
</organism>
<dbReference type="AlphaFoldDB" id="A0A2J7TH05"/>
<dbReference type="RefSeq" id="WP_102843722.1">
    <property type="nucleotide sequence ID" value="NZ_PDZR01000010.1"/>
</dbReference>